<reference evidence="4" key="1">
    <citation type="submission" date="2025-08" db="UniProtKB">
        <authorList>
            <consortium name="Ensembl"/>
        </authorList>
    </citation>
    <scope>IDENTIFICATION</scope>
</reference>
<keyword evidence="2 3" id="KW-0802">TPR repeat</keyword>
<dbReference type="PROSITE" id="PS50005">
    <property type="entry name" value="TPR"/>
    <property type="match status" value="1"/>
</dbReference>
<evidence type="ECO:0000256" key="1">
    <source>
        <dbReference type="ARBA" id="ARBA00022737"/>
    </source>
</evidence>
<accession>A0A8C6WLJ6</accession>
<sequence length="164" mass="18181">MAERALAQELLSPEGGYNVSYLLHLARLQLHRGEYASAMANLEEALHQNDENAEAWALKGHCYLLQGDLCRARESYECSLSFQPPPADPHLVLLRLGSICQEAGQLGELSLAESALTEANHLNSRNARVWIYLSFICLKVSRQGLKAFIVPVVECANKHIQEPG</sequence>
<dbReference type="SUPFAM" id="SSF48452">
    <property type="entry name" value="TPR-like"/>
    <property type="match status" value="1"/>
</dbReference>
<dbReference type="Ensembl" id="ENSNMLT00000017817.1">
    <property type="protein sequence ID" value="ENSNMLP00000015856.1"/>
    <property type="gene ID" value="ENSNMLG00000010477.1"/>
</dbReference>
<evidence type="ECO:0000256" key="2">
    <source>
        <dbReference type="ARBA" id="ARBA00022803"/>
    </source>
</evidence>
<proteinExistence type="predicted"/>
<organism evidence="4 5">
    <name type="scientific">Neogobius melanostomus</name>
    <name type="common">round goby</name>
    <dbReference type="NCBI Taxonomy" id="47308"/>
    <lineage>
        <taxon>Eukaryota</taxon>
        <taxon>Metazoa</taxon>
        <taxon>Chordata</taxon>
        <taxon>Craniata</taxon>
        <taxon>Vertebrata</taxon>
        <taxon>Euteleostomi</taxon>
        <taxon>Actinopterygii</taxon>
        <taxon>Neopterygii</taxon>
        <taxon>Teleostei</taxon>
        <taxon>Neoteleostei</taxon>
        <taxon>Acanthomorphata</taxon>
        <taxon>Gobiaria</taxon>
        <taxon>Gobiiformes</taxon>
        <taxon>Gobioidei</taxon>
        <taxon>Gobiidae</taxon>
        <taxon>Benthophilinae</taxon>
        <taxon>Neogobiini</taxon>
        <taxon>Neogobius</taxon>
    </lineage>
</organism>
<dbReference type="PANTHER" id="PTHR44314:SF1">
    <property type="entry name" value="CILIA- AND FLAGELLA-ASSOCIATED PROTEIN 70"/>
    <property type="match status" value="1"/>
</dbReference>
<reference evidence="4" key="2">
    <citation type="submission" date="2025-09" db="UniProtKB">
        <authorList>
            <consortium name="Ensembl"/>
        </authorList>
    </citation>
    <scope>IDENTIFICATION</scope>
</reference>
<dbReference type="AlphaFoldDB" id="A0A8C6WLJ6"/>
<dbReference type="GO" id="GO:0060271">
    <property type="term" value="P:cilium assembly"/>
    <property type="evidence" value="ECO:0007669"/>
    <property type="project" value="TreeGrafter"/>
</dbReference>
<evidence type="ECO:0000313" key="5">
    <source>
        <dbReference type="Proteomes" id="UP000694523"/>
    </source>
</evidence>
<dbReference type="Gene3D" id="1.25.40.10">
    <property type="entry name" value="Tetratricopeptide repeat domain"/>
    <property type="match status" value="1"/>
</dbReference>
<dbReference type="GO" id="GO:0031514">
    <property type="term" value="C:motile cilium"/>
    <property type="evidence" value="ECO:0007669"/>
    <property type="project" value="TreeGrafter"/>
</dbReference>
<dbReference type="InterPro" id="IPR011990">
    <property type="entry name" value="TPR-like_helical_dom_sf"/>
</dbReference>
<dbReference type="SMART" id="SM00028">
    <property type="entry name" value="TPR"/>
    <property type="match status" value="2"/>
</dbReference>
<feature type="repeat" description="TPR" evidence="3">
    <location>
        <begin position="53"/>
        <end position="86"/>
    </location>
</feature>
<keyword evidence="1" id="KW-0677">Repeat</keyword>
<evidence type="ECO:0000256" key="3">
    <source>
        <dbReference type="PROSITE-ProRule" id="PRU00339"/>
    </source>
</evidence>
<dbReference type="GO" id="GO:0003341">
    <property type="term" value="P:cilium movement"/>
    <property type="evidence" value="ECO:0007669"/>
    <property type="project" value="TreeGrafter"/>
</dbReference>
<name>A0A8C6WLJ6_9GOBI</name>
<evidence type="ECO:0000313" key="4">
    <source>
        <dbReference type="Ensembl" id="ENSNMLP00000015856.1"/>
    </source>
</evidence>
<protein>
    <submittedName>
        <fullName evidence="4">Uncharacterized protein</fullName>
    </submittedName>
</protein>
<dbReference type="Pfam" id="PF14559">
    <property type="entry name" value="TPR_19"/>
    <property type="match status" value="1"/>
</dbReference>
<dbReference type="InterPro" id="IPR019734">
    <property type="entry name" value="TPR_rpt"/>
</dbReference>
<dbReference type="Proteomes" id="UP000694523">
    <property type="component" value="Unplaced"/>
</dbReference>
<dbReference type="PANTHER" id="PTHR44314">
    <property type="entry name" value="CILIA- AND FLAGELLA-ASSOCIATED PROTEIN 70"/>
    <property type="match status" value="1"/>
</dbReference>
<keyword evidence="5" id="KW-1185">Reference proteome</keyword>
<dbReference type="GO" id="GO:0070062">
    <property type="term" value="C:extracellular exosome"/>
    <property type="evidence" value="ECO:0007669"/>
    <property type="project" value="TreeGrafter"/>
</dbReference>
<dbReference type="InterPro" id="IPR052628">
    <property type="entry name" value="CFAP70"/>
</dbReference>